<feature type="domain" description="Helicase C-terminal" evidence="20">
    <location>
        <begin position="280"/>
        <end position="428"/>
    </location>
</feature>
<dbReference type="InterPro" id="IPR014001">
    <property type="entry name" value="Helicase_ATP-bd"/>
</dbReference>
<dbReference type="GO" id="GO:0042254">
    <property type="term" value="P:ribosome biogenesis"/>
    <property type="evidence" value="ECO:0007669"/>
    <property type="project" value="UniProtKB-KW"/>
</dbReference>
<evidence type="ECO:0000256" key="15">
    <source>
        <dbReference type="ARBA" id="ARBA00047984"/>
    </source>
</evidence>
<organism evidence="22 23">
    <name type="scientific">Aspergillus nanangensis</name>
    <dbReference type="NCBI Taxonomy" id="2582783"/>
    <lineage>
        <taxon>Eukaryota</taxon>
        <taxon>Fungi</taxon>
        <taxon>Dikarya</taxon>
        <taxon>Ascomycota</taxon>
        <taxon>Pezizomycotina</taxon>
        <taxon>Eurotiomycetes</taxon>
        <taxon>Eurotiomycetidae</taxon>
        <taxon>Eurotiales</taxon>
        <taxon>Aspergillaceae</taxon>
        <taxon>Aspergillus</taxon>
        <taxon>Aspergillus subgen. Circumdati</taxon>
    </lineage>
</organism>
<comment type="subunit">
    <text evidence="12">Interacts with the SSU processome.</text>
</comment>
<dbReference type="GO" id="GO:0003723">
    <property type="term" value="F:RNA binding"/>
    <property type="evidence" value="ECO:0007669"/>
    <property type="project" value="UniProtKB-KW"/>
</dbReference>
<gene>
    <name evidence="22" type="primary">RRP3</name>
    <name evidence="22" type="ORF">FE257_006565</name>
</gene>
<comment type="subcellular location">
    <subcellularLocation>
        <location evidence="1">Nucleus</location>
    </subcellularLocation>
</comment>
<dbReference type="AlphaFoldDB" id="A0AAD4CXR5"/>
<dbReference type="PANTHER" id="PTHR47959:SF24">
    <property type="entry name" value="ATP-DEPENDENT RNA HELICASE"/>
    <property type="match status" value="1"/>
</dbReference>
<sequence>MANMPSAKRRQIDKSSKTASTPTANDSDSPSEREESPAGGESPADVATDQEPPAAKSFQELGVIEQLCEACKSLGYKAPTPIQSQSIPFALQGRDLIGLAETGSGKTAAFVLPILQALMDQPQAFHSLILAPTRELAQQISQAVEALGSMISVRCTLLIGGMDMMSQSIALGKKPHVLVATPGRLLDHLENTKGFSLRQLKYLVLDEADRLLDMDFGPILDKLLRILPKRKTYLFSATMSSKVESLERASLTDPIRVAVSSKRQTASSLLQSYIFMPHKNKDVYLVNVLNERAGQTAIIFTRTVHETQRVSIMLRNLGFSAIPIHGQLSQSSRLASLNKFRAKSRNLLIATDVAARGLDIPSVDLVLNYDLPQDSKTYIHRVGRTARAGRSGIALSLVTQYDIELWLRIELALGKKLDETKIPKEEVMIFAERVGDAQRVAAVEMKNMQDQKGSGLRRNRHGKRGRENMDEDQG</sequence>
<dbReference type="GO" id="GO:0010467">
    <property type="term" value="P:gene expression"/>
    <property type="evidence" value="ECO:0007669"/>
    <property type="project" value="UniProtKB-ARBA"/>
</dbReference>
<evidence type="ECO:0000256" key="8">
    <source>
        <dbReference type="ARBA" id="ARBA00022884"/>
    </source>
</evidence>
<dbReference type="EC" id="3.6.4.13" evidence="2"/>
<feature type="domain" description="Helicase ATP-binding" evidence="19">
    <location>
        <begin position="87"/>
        <end position="257"/>
    </location>
</feature>
<comment type="catalytic activity">
    <reaction evidence="15">
        <text>ATP + H2O = ADP + phosphate + H(+)</text>
        <dbReference type="Rhea" id="RHEA:13065"/>
        <dbReference type="ChEBI" id="CHEBI:15377"/>
        <dbReference type="ChEBI" id="CHEBI:15378"/>
        <dbReference type="ChEBI" id="CHEBI:30616"/>
        <dbReference type="ChEBI" id="CHEBI:43474"/>
        <dbReference type="ChEBI" id="CHEBI:456216"/>
        <dbReference type="EC" id="3.6.4.13"/>
    </reaction>
</comment>
<dbReference type="PANTHER" id="PTHR47959">
    <property type="entry name" value="ATP-DEPENDENT RNA HELICASE RHLE-RELATED"/>
    <property type="match status" value="1"/>
</dbReference>
<evidence type="ECO:0000256" key="5">
    <source>
        <dbReference type="ARBA" id="ARBA00022801"/>
    </source>
</evidence>
<dbReference type="PROSITE" id="PS00039">
    <property type="entry name" value="DEAD_ATP_HELICASE"/>
    <property type="match status" value="1"/>
</dbReference>
<evidence type="ECO:0000313" key="23">
    <source>
        <dbReference type="Proteomes" id="UP001194746"/>
    </source>
</evidence>
<dbReference type="PROSITE" id="PS51195">
    <property type="entry name" value="Q_MOTIF"/>
    <property type="match status" value="1"/>
</dbReference>
<dbReference type="GO" id="GO:0005524">
    <property type="term" value="F:ATP binding"/>
    <property type="evidence" value="ECO:0007669"/>
    <property type="project" value="UniProtKB-KW"/>
</dbReference>
<dbReference type="PROSITE" id="PS51192">
    <property type="entry name" value="HELICASE_ATP_BIND_1"/>
    <property type="match status" value="1"/>
</dbReference>
<dbReference type="InterPro" id="IPR001650">
    <property type="entry name" value="Helicase_C-like"/>
</dbReference>
<feature type="domain" description="DEAD-box RNA helicase Q" evidence="21">
    <location>
        <begin position="56"/>
        <end position="84"/>
    </location>
</feature>
<evidence type="ECO:0000256" key="7">
    <source>
        <dbReference type="ARBA" id="ARBA00022840"/>
    </source>
</evidence>
<comment type="similarity">
    <text evidence="11">Belongs to the DEAD box helicase family. DDX47/RRP3 subfamily.</text>
</comment>
<dbReference type="InterPro" id="IPR011545">
    <property type="entry name" value="DEAD/DEAH_box_helicase_dom"/>
</dbReference>
<accession>A0AAD4CXR5</accession>
<evidence type="ECO:0000256" key="17">
    <source>
        <dbReference type="RuleBase" id="RU000492"/>
    </source>
</evidence>
<keyword evidence="6 17" id="KW-0347">Helicase</keyword>
<keyword evidence="3" id="KW-0690">Ribosome biogenesis</keyword>
<dbReference type="Proteomes" id="UP001194746">
    <property type="component" value="Unassembled WGS sequence"/>
</dbReference>
<proteinExistence type="inferred from homology"/>
<evidence type="ECO:0000256" key="3">
    <source>
        <dbReference type="ARBA" id="ARBA00022517"/>
    </source>
</evidence>
<evidence type="ECO:0000256" key="1">
    <source>
        <dbReference type="ARBA" id="ARBA00004123"/>
    </source>
</evidence>
<reference evidence="22" key="2">
    <citation type="submission" date="2020-02" db="EMBL/GenBank/DDBJ databases">
        <authorList>
            <person name="Gilchrist C.L.M."/>
            <person name="Chooi Y.-H."/>
        </authorList>
    </citation>
    <scope>NUCLEOTIDE SEQUENCE</scope>
    <source>
        <strain evidence="22">MST-FP2251</strain>
    </source>
</reference>
<dbReference type="GO" id="GO:0003724">
    <property type="term" value="F:RNA helicase activity"/>
    <property type="evidence" value="ECO:0007669"/>
    <property type="project" value="UniProtKB-EC"/>
</dbReference>
<dbReference type="Gene3D" id="3.40.50.300">
    <property type="entry name" value="P-loop containing nucleotide triphosphate hydrolases"/>
    <property type="match status" value="2"/>
</dbReference>
<dbReference type="PROSITE" id="PS51194">
    <property type="entry name" value="HELICASE_CTER"/>
    <property type="match status" value="1"/>
</dbReference>
<reference evidence="22" key="1">
    <citation type="journal article" date="2019" name="Beilstein J. Org. Chem.">
        <title>Nanangenines: drimane sesquiterpenoids as the dominant metabolite cohort of a novel Australian fungus, Aspergillus nanangensis.</title>
        <authorList>
            <person name="Lacey H.J."/>
            <person name="Gilchrist C.L.M."/>
            <person name="Crombie A."/>
            <person name="Kalaitzis J.A."/>
            <person name="Vuong D."/>
            <person name="Rutledge P.J."/>
            <person name="Turner P."/>
            <person name="Pitt J.I."/>
            <person name="Lacey E."/>
            <person name="Chooi Y.H."/>
            <person name="Piggott A.M."/>
        </authorList>
    </citation>
    <scope>NUCLEOTIDE SEQUENCE</scope>
    <source>
        <strain evidence="22">MST-FP2251</strain>
    </source>
</reference>
<dbReference type="InterPro" id="IPR050079">
    <property type="entry name" value="DEAD_box_RNA_helicase"/>
</dbReference>
<keyword evidence="23" id="KW-1185">Reference proteome</keyword>
<evidence type="ECO:0000256" key="11">
    <source>
        <dbReference type="ARBA" id="ARBA00024350"/>
    </source>
</evidence>
<dbReference type="EMBL" id="VCAU01000003">
    <property type="protein sequence ID" value="KAF9894675.1"/>
    <property type="molecule type" value="Genomic_DNA"/>
</dbReference>
<evidence type="ECO:0000256" key="4">
    <source>
        <dbReference type="ARBA" id="ARBA00022741"/>
    </source>
</evidence>
<dbReference type="InterPro" id="IPR027417">
    <property type="entry name" value="P-loop_NTPase"/>
</dbReference>
<evidence type="ECO:0000256" key="9">
    <source>
        <dbReference type="ARBA" id="ARBA00023242"/>
    </source>
</evidence>
<evidence type="ECO:0000256" key="6">
    <source>
        <dbReference type="ARBA" id="ARBA00022806"/>
    </source>
</evidence>
<feature type="short sequence motif" description="Q motif" evidence="16">
    <location>
        <begin position="56"/>
        <end position="84"/>
    </location>
</feature>
<keyword evidence="9" id="KW-0539">Nucleus</keyword>
<evidence type="ECO:0000256" key="16">
    <source>
        <dbReference type="PROSITE-ProRule" id="PRU00552"/>
    </source>
</evidence>
<dbReference type="SMART" id="SM00487">
    <property type="entry name" value="DEXDc"/>
    <property type="match status" value="1"/>
</dbReference>
<dbReference type="GO" id="GO:0005829">
    <property type="term" value="C:cytosol"/>
    <property type="evidence" value="ECO:0007669"/>
    <property type="project" value="TreeGrafter"/>
</dbReference>
<evidence type="ECO:0000259" key="21">
    <source>
        <dbReference type="PROSITE" id="PS51195"/>
    </source>
</evidence>
<evidence type="ECO:0000256" key="18">
    <source>
        <dbReference type="SAM" id="MobiDB-lite"/>
    </source>
</evidence>
<keyword evidence="5 17" id="KW-0378">Hydrolase</keyword>
<dbReference type="CDD" id="cd18787">
    <property type="entry name" value="SF2_C_DEAD"/>
    <property type="match status" value="1"/>
</dbReference>
<dbReference type="GO" id="GO:0005634">
    <property type="term" value="C:nucleus"/>
    <property type="evidence" value="ECO:0007669"/>
    <property type="project" value="UniProtKB-SubCell"/>
</dbReference>
<dbReference type="Pfam" id="PF00271">
    <property type="entry name" value="Helicase_C"/>
    <property type="match status" value="1"/>
</dbReference>
<comment type="caution">
    <text evidence="22">The sequence shown here is derived from an EMBL/GenBank/DDBJ whole genome shotgun (WGS) entry which is preliminary data.</text>
</comment>
<evidence type="ECO:0000313" key="22">
    <source>
        <dbReference type="EMBL" id="KAF9894675.1"/>
    </source>
</evidence>
<dbReference type="GO" id="GO:0016787">
    <property type="term" value="F:hydrolase activity"/>
    <property type="evidence" value="ECO:0007669"/>
    <property type="project" value="UniProtKB-KW"/>
</dbReference>
<dbReference type="InterPro" id="IPR000629">
    <property type="entry name" value="RNA-helicase_DEAD-box_CS"/>
</dbReference>
<evidence type="ECO:0000256" key="14">
    <source>
        <dbReference type="ARBA" id="ARBA00024398"/>
    </source>
</evidence>
<name>A0AAD4CXR5_ASPNN</name>
<dbReference type="SUPFAM" id="SSF52540">
    <property type="entry name" value="P-loop containing nucleoside triphosphate hydrolases"/>
    <property type="match status" value="1"/>
</dbReference>
<dbReference type="CDD" id="cd17954">
    <property type="entry name" value="DEADc_DDX47"/>
    <property type="match status" value="1"/>
</dbReference>
<evidence type="ECO:0000259" key="20">
    <source>
        <dbReference type="PROSITE" id="PS51194"/>
    </source>
</evidence>
<dbReference type="SMART" id="SM00490">
    <property type="entry name" value="HELICc"/>
    <property type="match status" value="1"/>
</dbReference>
<evidence type="ECO:0000256" key="2">
    <source>
        <dbReference type="ARBA" id="ARBA00012552"/>
    </source>
</evidence>
<evidence type="ECO:0000256" key="10">
    <source>
        <dbReference type="ARBA" id="ARBA00024301"/>
    </source>
</evidence>
<evidence type="ECO:0000256" key="13">
    <source>
        <dbReference type="ARBA" id="ARBA00024394"/>
    </source>
</evidence>
<feature type="region of interest" description="Disordered" evidence="18">
    <location>
        <begin position="1"/>
        <end position="50"/>
    </location>
</feature>
<keyword evidence="8" id="KW-0694">RNA-binding</keyword>
<dbReference type="Pfam" id="PF00270">
    <property type="entry name" value="DEAD"/>
    <property type="match status" value="1"/>
</dbReference>
<keyword evidence="7 17" id="KW-0067">ATP-binding</keyword>
<feature type="region of interest" description="Disordered" evidence="18">
    <location>
        <begin position="446"/>
        <end position="474"/>
    </location>
</feature>
<evidence type="ECO:0000259" key="19">
    <source>
        <dbReference type="PROSITE" id="PS51192"/>
    </source>
</evidence>
<evidence type="ECO:0000256" key="12">
    <source>
        <dbReference type="ARBA" id="ARBA00024374"/>
    </source>
</evidence>
<keyword evidence="4 17" id="KW-0547">Nucleotide-binding</keyword>
<dbReference type="InterPro" id="IPR044765">
    <property type="entry name" value="DDX47/Rrp3_DEADc"/>
</dbReference>
<comment type="function">
    <text evidence="10">ATP-dependent rRNA helicase required for pre-ribosomal RNA processing. Involved in the maturation of the 35S-pre-rRNA and to its cleavage to mature 18S rRNA.</text>
</comment>
<feature type="compositionally biased region" description="Basic residues" evidence="18">
    <location>
        <begin position="455"/>
        <end position="464"/>
    </location>
</feature>
<dbReference type="InterPro" id="IPR014014">
    <property type="entry name" value="RNA_helicase_DEAD_Q_motif"/>
</dbReference>
<protein>
    <recommendedName>
        <fullName evidence="14">ATP-dependent rRNA helicase RRP3</fullName>
        <ecNumber evidence="2">3.6.4.13</ecNumber>
    </recommendedName>
    <alternativeName>
        <fullName evidence="13">ATP-dependent rRNA helicase rrp3</fullName>
    </alternativeName>
</protein>